<dbReference type="AlphaFoldDB" id="R2T0C4"/>
<sequence>MVELSNKVTKEEWVRFQLLYSKYLEKKRSKTTLVLITICLLVSVISGIVLFSRIEGYLIDVLRSFVFPIRLRRMITFELLFDRIMFTGLLLLLFLFELFKSFSYQLPDSLRKKSTQSFGKKRAFRKSYLFY</sequence>
<protein>
    <submittedName>
        <fullName evidence="2">Uncharacterized protein</fullName>
    </submittedName>
</protein>
<evidence type="ECO:0000313" key="3">
    <source>
        <dbReference type="Proteomes" id="UP000013782"/>
    </source>
</evidence>
<dbReference type="EMBL" id="AJAQ01000016">
    <property type="protein sequence ID" value="EOH93734.1"/>
    <property type="molecule type" value="Genomic_DNA"/>
</dbReference>
<keyword evidence="1" id="KW-0472">Membrane</keyword>
<feature type="transmembrane region" description="Helical" evidence="1">
    <location>
        <begin position="74"/>
        <end position="96"/>
    </location>
</feature>
<evidence type="ECO:0000256" key="1">
    <source>
        <dbReference type="SAM" id="Phobius"/>
    </source>
</evidence>
<proteinExistence type="predicted"/>
<accession>R2T0C4</accession>
<evidence type="ECO:0000313" key="2">
    <source>
        <dbReference type="EMBL" id="EOH93734.1"/>
    </source>
</evidence>
<reference evidence="2 3" key="1">
    <citation type="submission" date="2013-02" db="EMBL/GenBank/DDBJ databases">
        <title>The Genome Sequence of Enterococcus pallens BAA-351.</title>
        <authorList>
            <consortium name="The Broad Institute Genome Sequencing Platform"/>
            <consortium name="The Broad Institute Genome Sequencing Center for Infectious Disease"/>
            <person name="Earl A.M."/>
            <person name="Gilmore M.S."/>
            <person name="Lebreton F."/>
            <person name="Walker B."/>
            <person name="Young S.K."/>
            <person name="Zeng Q."/>
            <person name="Gargeya S."/>
            <person name="Fitzgerald M."/>
            <person name="Haas B."/>
            <person name="Abouelleil A."/>
            <person name="Alvarado L."/>
            <person name="Arachchi H.M."/>
            <person name="Berlin A.M."/>
            <person name="Chapman S.B."/>
            <person name="Dewar J."/>
            <person name="Goldberg J."/>
            <person name="Griggs A."/>
            <person name="Gujja S."/>
            <person name="Hansen M."/>
            <person name="Howarth C."/>
            <person name="Imamovic A."/>
            <person name="Larimer J."/>
            <person name="McCowan C."/>
            <person name="Murphy C."/>
            <person name="Neiman D."/>
            <person name="Pearson M."/>
            <person name="Priest M."/>
            <person name="Roberts A."/>
            <person name="Saif S."/>
            <person name="Shea T."/>
            <person name="Sisk P."/>
            <person name="Sykes S."/>
            <person name="Wortman J."/>
            <person name="Nusbaum C."/>
            <person name="Birren B."/>
        </authorList>
    </citation>
    <scope>NUCLEOTIDE SEQUENCE [LARGE SCALE GENOMIC DNA]</scope>
    <source>
        <strain evidence="2 3">ATCC BAA-351</strain>
    </source>
</reference>
<name>R2T0C4_9ENTE</name>
<organism evidence="2 3">
    <name type="scientific">Enterococcus pallens ATCC BAA-351</name>
    <dbReference type="NCBI Taxonomy" id="1158607"/>
    <lineage>
        <taxon>Bacteria</taxon>
        <taxon>Bacillati</taxon>
        <taxon>Bacillota</taxon>
        <taxon>Bacilli</taxon>
        <taxon>Lactobacillales</taxon>
        <taxon>Enterococcaceae</taxon>
        <taxon>Enterococcus</taxon>
    </lineage>
</organism>
<keyword evidence="1" id="KW-0812">Transmembrane</keyword>
<dbReference type="Proteomes" id="UP000013782">
    <property type="component" value="Unassembled WGS sequence"/>
</dbReference>
<feature type="transmembrane region" description="Helical" evidence="1">
    <location>
        <begin position="32"/>
        <end position="54"/>
    </location>
</feature>
<keyword evidence="3" id="KW-1185">Reference proteome</keyword>
<dbReference type="HOGENOM" id="CLU_1924315_0_0_9"/>
<keyword evidence="1" id="KW-1133">Transmembrane helix</keyword>
<comment type="caution">
    <text evidence="2">The sequence shown here is derived from an EMBL/GenBank/DDBJ whole genome shotgun (WGS) entry which is preliminary data.</text>
</comment>
<gene>
    <name evidence="2" type="ORF">UAU_02430</name>
</gene>